<evidence type="ECO:0008006" key="2">
    <source>
        <dbReference type="Google" id="ProtNLM"/>
    </source>
</evidence>
<dbReference type="EMBL" id="UOFT01000028">
    <property type="protein sequence ID" value="VAW92760.1"/>
    <property type="molecule type" value="Genomic_DNA"/>
</dbReference>
<dbReference type="InterPro" id="IPR027417">
    <property type="entry name" value="P-loop_NTPase"/>
</dbReference>
<reference evidence="1" key="1">
    <citation type="submission" date="2018-06" db="EMBL/GenBank/DDBJ databases">
        <authorList>
            <person name="Zhirakovskaya E."/>
        </authorList>
    </citation>
    <scope>NUCLEOTIDE SEQUENCE</scope>
</reference>
<name>A0A3B0ZU75_9ZZZZ</name>
<dbReference type="AlphaFoldDB" id="A0A3B0ZU75"/>
<dbReference type="Pfam" id="PF13469">
    <property type="entry name" value="Sulfotransfer_3"/>
    <property type="match status" value="1"/>
</dbReference>
<evidence type="ECO:0000313" key="1">
    <source>
        <dbReference type="EMBL" id="VAW92760.1"/>
    </source>
</evidence>
<dbReference type="Gene3D" id="3.40.50.300">
    <property type="entry name" value="P-loop containing nucleotide triphosphate hydrolases"/>
    <property type="match status" value="1"/>
</dbReference>
<gene>
    <name evidence="1" type="ORF">MNBD_GAMMA23-340</name>
</gene>
<proteinExistence type="predicted"/>
<accession>A0A3B0ZU75</accession>
<dbReference type="SUPFAM" id="SSF52540">
    <property type="entry name" value="P-loop containing nucleoside triphosphate hydrolases"/>
    <property type="match status" value="1"/>
</dbReference>
<organism evidence="1">
    <name type="scientific">hydrothermal vent metagenome</name>
    <dbReference type="NCBI Taxonomy" id="652676"/>
    <lineage>
        <taxon>unclassified sequences</taxon>
        <taxon>metagenomes</taxon>
        <taxon>ecological metagenomes</taxon>
    </lineage>
</organism>
<protein>
    <recommendedName>
        <fullName evidence="2">Sulfotransferase domain-containing protein</fullName>
    </recommendedName>
</protein>
<sequence length="271" mass="31209">MPKNVLVVGMPRSGTSMTASIFASNGYFVAEDQSKELRAGDEYNPSGYWEAEALIQCNAEIFSAAGFKHDNTWLYDAITDDQAAAVLTLQPTAEHQHLADKFNKQSPWIWKDPRLCYTLGYWWPLLDATTTSVLFLKRDPKEIYNSFIRLKWRSTSQQDKVDVLSRIQKHLDATEVALKKYNIPHIVVHYSDYKKYPEKTADSLSRFFDLPLTKEDLGYQNKYNSHSLQGTVLRITDKIGDLLPSNIRNIIKKLIPTFVWKIINPHRYSDS</sequence>